<keyword evidence="3" id="KW-1185">Reference proteome</keyword>
<proteinExistence type="predicted"/>
<feature type="region of interest" description="Disordered" evidence="1">
    <location>
        <begin position="21"/>
        <end position="48"/>
    </location>
</feature>
<comment type="caution">
    <text evidence="2">The sequence shown here is derived from an EMBL/GenBank/DDBJ whole genome shotgun (WGS) entry which is preliminary data.</text>
</comment>
<protein>
    <submittedName>
        <fullName evidence="2">Uncharacterized protein</fullName>
    </submittedName>
</protein>
<feature type="compositionally biased region" description="Low complexity" evidence="1">
    <location>
        <begin position="33"/>
        <end position="47"/>
    </location>
</feature>
<dbReference type="AlphaFoldDB" id="A0AA38ZDK0"/>
<dbReference type="EMBL" id="JARBHA010000012">
    <property type="protein sequence ID" value="KAJ9687051.1"/>
    <property type="molecule type" value="Genomic_DNA"/>
</dbReference>
<reference evidence="2 3" key="1">
    <citation type="journal article" date="2023" name="BMC Biotechnol.">
        <title>Vitis rotundifolia cv Carlos genome sequencing.</title>
        <authorList>
            <person name="Huff M."/>
            <person name="Hulse-Kemp A."/>
            <person name="Scheffler B."/>
            <person name="Youngblood R."/>
            <person name="Simpson S."/>
            <person name="Babiker E."/>
            <person name="Staton M."/>
        </authorList>
    </citation>
    <scope>NUCLEOTIDE SEQUENCE [LARGE SCALE GENOMIC DNA]</scope>
    <source>
        <tissue evidence="2">Leaf</tissue>
    </source>
</reference>
<sequence length="178" mass="19881">MTTNLRARFCKRQHKRLSKSITIGLSSSKKARSTPSSDSSSKSTPPTHVAAIASNPNEKLSSIGNIPYHEIRKSFIISGSINEKSFECSNPSPLCPKPAYVPNREEVSKLLTSNTRHEVLFSATQQILVEVDDNLNQSFMVRLPYDTSNTAIAHIIHMKDYTTFETMEVVGHPPLFYL</sequence>
<evidence type="ECO:0000313" key="3">
    <source>
        <dbReference type="Proteomes" id="UP001168098"/>
    </source>
</evidence>
<accession>A0AA38ZDK0</accession>
<evidence type="ECO:0000313" key="2">
    <source>
        <dbReference type="EMBL" id="KAJ9687051.1"/>
    </source>
</evidence>
<gene>
    <name evidence="2" type="ORF">PVL29_015775</name>
</gene>
<name>A0AA38ZDK0_VITRO</name>
<dbReference type="Proteomes" id="UP001168098">
    <property type="component" value="Unassembled WGS sequence"/>
</dbReference>
<evidence type="ECO:0000256" key="1">
    <source>
        <dbReference type="SAM" id="MobiDB-lite"/>
    </source>
</evidence>
<organism evidence="2 3">
    <name type="scientific">Vitis rotundifolia</name>
    <name type="common">Muscadine grape</name>
    <dbReference type="NCBI Taxonomy" id="103349"/>
    <lineage>
        <taxon>Eukaryota</taxon>
        <taxon>Viridiplantae</taxon>
        <taxon>Streptophyta</taxon>
        <taxon>Embryophyta</taxon>
        <taxon>Tracheophyta</taxon>
        <taxon>Spermatophyta</taxon>
        <taxon>Magnoliopsida</taxon>
        <taxon>eudicotyledons</taxon>
        <taxon>Gunneridae</taxon>
        <taxon>Pentapetalae</taxon>
        <taxon>rosids</taxon>
        <taxon>Vitales</taxon>
        <taxon>Vitaceae</taxon>
        <taxon>Viteae</taxon>
        <taxon>Vitis</taxon>
    </lineage>
</organism>